<sequence>MNQCRDNGGYLAPIIDNQNYQFIMDDVLSTVLLTKSTQVWLGTHSITGSPSNWNNDPSFVTSLLPSSSGEKCVVIDSNQIQSWEPCNTNSGALTGAVCLNHGLGLKIIVKYIPSAGDIPLISPEPITCEPEISNVTINPTTITELERTLSIDPEQTTAGDIPLISPEPITCKPEISNVKINPTTITELKRTLSIDPEQTNAYKLTKISVYEDRPTAKAIGYVGVVVLISVIVLIVLLDCQHCISKKKTS</sequence>
<dbReference type="InterPro" id="IPR016187">
    <property type="entry name" value="CTDL_fold"/>
</dbReference>
<dbReference type="CDD" id="cd00037">
    <property type="entry name" value="CLECT"/>
    <property type="match status" value="1"/>
</dbReference>
<evidence type="ECO:0000313" key="2">
    <source>
        <dbReference type="EMBL" id="CAG2255550.1"/>
    </source>
</evidence>
<protein>
    <recommendedName>
        <fullName evidence="4">C-type lectin domain-containing protein</fullName>
    </recommendedName>
</protein>
<evidence type="ECO:0008006" key="4">
    <source>
        <dbReference type="Google" id="ProtNLM"/>
    </source>
</evidence>
<reference evidence="2" key="1">
    <citation type="submission" date="2021-03" db="EMBL/GenBank/DDBJ databases">
        <authorList>
            <person name="Bekaert M."/>
        </authorList>
    </citation>
    <scope>NUCLEOTIDE SEQUENCE</scope>
</reference>
<dbReference type="OrthoDB" id="6122396at2759"/>
<feature type="transmembrane region" description="Helical" evidence="1">
    <location>
        <begin position="218"/>
        <end position="237"/>
    </location>
</feature>
<dbReference type="InterPro" id="IPR016186">
    <property type="entry name" value="C-type_lectin-like/link_sf"/>
</dbReference>
<comment type="caution">
    <text evidence="2">The sequence shown here is derived from an EMBL/GenBank/DDBJ whole genome shotgun (WGS) entry which is preliminary data.</text>
</comment>
<organism evidence="2 3">
    <name type="scientific">Mytilus edulis</name>
    <name type="common">Blue mussel</name>
    <dbReference type="NCBI Taxonomy" id="6550"/>
    <lineage>
        <taxon>Eukaryota</taxon>
        <taxon>Metazoa</taxon>
        <taxon>Spiralia</taxon>
        <taxon>Lophotrochozoa</taxon>
        <taxon>Mollusca</taxon>
        <taxon>Bivalvia</taxon>
        <taxon>Autobranchia</taxon>
        <taxon>Pteriomorphia</taxon>
        <taxon>Mytilida</taxon>
        <taxon>Mytiloidea</taxon>
        <taxon>Mytilidae</taxon>
        <taxon>Mytilinae</taxon>
        <taxon>Mytilus</taxon>
    </lineage>
</organism>
<keyword evidence="1" id="KW-1133">Transmembrane helix</keyword>
<gene>
    <name evidence="2" type="ORF">MEDL_66952</name>
</gene>
<evidence type="ECO:0000256" key="1">
    <source>
        <dbReference type="SAM" id="Phobius"/>
    </source>
</evidence>
<keyword evidence="1" id="KW-0472">Membrane</keyword>
<accession>A0A8S3VNY2</accession>
<dbReference type="Gene3D" id="3.10.100.10">
    <property type="entry name" value="Mannose-Binding Protein A, subunit A"/>
    <property type="match status" value="1"/>
</dbReference>
<name>A0A8S3VNY2_MYTED</name>
<proteinExistence type="predicted"/>
<dbReference type="AlphaFoldDB" id="A0A8S3VNY2"/>
<dbReference type="Proteomes" id="UP000683360">
    <property type="component" value="Unassembled WGS sequence"/>
</dbReference>
<dbReference type="EMBL" id="CAJPWZ010003274">
    <property type="protein sequence ID" value="CAG2255550.1"/>
    <property type="molecule type" value="Genomic_DNA"/>
</dbReference>
<keyword evidence="1" id="KW-0812">Transmembrane</keyword>
<evidence type="ECO:0000313" key="3">
    <source>
        <dbReference type="Proteomes" id="UP000683360"/>
    </source>
</evidence>
<dbReference type="SUPFAM" id="SSF56436">
    <property type="entry name" value="C-type lectin-like"/>
    <property type="match status" value="1"/>
</dbReference>
<keyword evidence="3" id="KW-1185">Reference proteome</keyword>